<dbReference type="OMA" id="LNFRECA"/>
<evidence type="ECO:0000259" key="1">
    <source>
        <dbReference type="SMART" id="SM00829"/>
    </source>
</evidence>
<sequence length="348" mass="37682">MSAVVPATQKAWVVQKLNSSPDAHPVITAPTPKVTPNSVLVEVRAVGLNFYDLLYIAGTYQYKPKLPFAIGSEYAGVIVQVGSEVAKTGEWKVGDRVFGTANPGTPLGGAAVEYILAQPSKEDPYGFMKCPPSLNFRECAAMRVTYMTSYHGLVDRGKIQKGEWVLVHAAAGGVGMAAVHIAKAKGCYVIATAGTDEKCQVCLDNGADVAINYNTDKDWGVTIKKLAQENGREGVDVVYDVVGLVEASFKCTAYDARILLVGFTGRTPQNPERIRTNLVLVKGLNVISVTMGATMQRWPEKVAPVWKGIFDLFATTSYKPLVYKTRYRGLETMGQALKDLGGRKTYGM</sequence>
<evidence type="ECO:0000313" key="2">
    <source>
        <dbReference type="EMBL" id="KXS15126.1"/>
    </source>
</evidence>
<accession>A0A139AE75</accession>
<dbReference type="SUPFAM" id="SSF51735">
    <property type="entry name" value="NAD(P)-binding Rossmann-fold domains"/>
    <property type="match status" value="1"/>
</dbReference>
<name>A0A139AE75_GONPJ</name>
<dbReference type="InterPro" id="IPR011032">
    <property type="entry name" value="GroES-like_sf"/>
</dbReference>
<dbReference type="PANTHER" id="PTHR43677:SF4">
    <property type="entry name" value="QUINONE OXIDOREDUCTASE-LIKE PROTEIN 2"/>
    <property type="match status" value="1"/>
</dbReference>
<dbReference type="OrthoDB" id="10257049at2759"/>
<dbReference type="AlphaFoldDB" id="A0A139AE75"/>
<dbReference type="Pfam" id="PF08240">
    <property type="entry name" value="ADH_N"/>
    <property type="match status" value="1"/>
</dbReference>
<dbReference type="Gene3D" id="3.40.50.720">
    <property type="entry name" value="NAD(P)-binding Rossmann-like Domain"/>
    <property type="match status" value="1"/>
</dbReference>
<dbReference type="Pfam" id="PF00107">
    <property type="entry name" value="ADH_zinc_N"/>
    <property type="match status" value="1"/>
</dbReference>
<dbReference type="SUPFAM" id="SSF50129">
    <property type="entry name" value="GroES-like"/>
    <property type="match status" value="1"/>
</dbReference>
<dbReference type="GO" id="GO:0016491">
    <property type="term" value="F:oxidoreductase activity"/>
    <property type="evidence" value="ECO:0007669"/>
    <property type="project" value="InterPro"/>
</dbReference>
<dbReference type="SMART" id="SM00829">
    <property type="entry name" value="PKS_ER"/>
    <property type="match status" value="1"/>
</dbReference>
<dbReference type="InterPro" id="IPR013149">
    <property type="entry name" value="ADH-like_C"/>
</dbReference>
<dbReference type="STRING" id="1344416.A0A139AE75"/>
<dbReference type="InterPro" id="IPR036291">
    <property type="entry name" value="NAD(P)-bd_dom_sf"/>
</dbReference>
<dbReference type="Proteomes" id="UP000070544">
    <property type="component" value="Unassembled WGS sequence"/>
</dbReference>
<keyword evidence="3" id="KW-1185">Reference proteome</keyword>
<dbReference type="PANTHER" id="PTHR43677">
    <property type="entry name" value="SHORT-CHAIN DEHYDROGENASE/REDUCTASE"/>
    <property type="match status" value="1"/>
</dbReference>
<dbReference type="Gene3D" id="3.90.180.10">
    <property type="entry name" value="Medium-chain alcohol dehydrogenases, catalytic domain"/>
    <property type="match status" value="1"/>
</dbReference>
<protein>
    <submittedName>
        <fullName evidence="2">NAD(P)-binding protein</fullName>
    </submittedName>
</protein>
<gene>
    <name evidence="2" type="ORF">M427DRAFT_330259</name>
</gene>
<dbReference type="EMBL" id="KQ965764">
    <property type="protein sequence ID" value="KXS15126.1"/>
    <property type="molecule type" value="Genomic_DNA"/>
</dbReference>
<feature type="domain" description="Enoyl reductase (ER)" evidence="1">
    <location>
        <begin position="16"/>
        <end position="337"/>
    </location>
</feature>
<dbReference type="InterPro" id="IPR051397">
    <property type="entry name" value="Zn-ADH-like_protein"/>
</dbReference>
<reference evidence="2 3" key="1">
    <citation type="journal article" date="2015" name="Genome Biol. Evol.">
        <title>Phylogenomic analyses indicate that early fungi evolved digesting cell walls of algal ancestors of land plants.</title>
        <authorList>
            <person name="Chang Y."/>
            <person name="Wang S."/>
            <person name="Sekimoto S."/>
            <person name="Aerts A.L."/>
            <person name="Choi C."/>
            <person name="Clum A."/>
            <person name="LaButti K.M."/>
            <person name="Lindquist E.A."/>
            <person name="Yee Ngan C."/>
            <person name="Ohm R.A."/>
            <person name="Salamov A.A."/>
            <person name="Grigoriev I.V."/>
            <person name="Spatafora J.W."/>
            <person name="Berbee M.L."/>
        </authorList>
    </citation>
    <scope>NUCLEOTIDE SEQUENCE [LARGE SCALE GENOMIC DNA]</scope>
    <source>
        <strain evidence="2 3">JEL478</strain>
    </source>
</reference>
<dbReference type="InterPro" id="IPR013154">
    <property type="entry name" value="ADH-like_N"/>
</dbReference>
<organism evidence="2 3">
    <name type="scientific">Gonapodya prolifera (strain JEL478)</name>
    <name type="common">Monoblepharis prolifera</name>
    <dbReference type="NCBI Taxonomy" id="1344416"/>
    <lineage>
        <taxon>Eukaryota</taxon>
        <taxon>Fungi</taxon>
        <taxon>Fungi incertae sedis</taxon>
        <taxon>Chytridiomycota</taxon>
        <taxon>Chytridiomycota incertae sedis</taxon>
        <taxon>Monoblepharidomycetes</taxon>
        <taxon>Monoblepharidales</taxon>
        <taxon>Gonapodyaceae</taxon>
        <taxon>Gonapodya</taxon>
    </lineage>
</organism>
<evidence type="ECO:0000313" key="3">
    <source>
        <dbReference type="Proteomes" id="UP000070544"/>
    </source>
</evidence>
<dbReference type="InterPro" id="IPR020843">
    <property type="entry name" value="ER"/>
</dbReference>
<proteinExistence type="predicted"/>
<dbReference type="GO" id="GO:0005739">
    <property type="term" value="C:mitochondrion"/>
    <property type="evidence" value="ECO:0007669"/>
    <property type="project" value="TreeGrafter"/>
</dbReference>